<dbReference type="OrthoDB" id="1932741at2759"/>
<reference evidence="2 3" key="1">
    <citation type="submission" date="2019-07" db="EMBL/GenBank/DDBJ databases">
        <title>De Novo Assembly of kiwifruit Actinidia rufa.</title>
        <authorList>
            <person name="Sugita-Konishi S."/>
            <person name="Sato K."/>
            <person name="Mori E."/>
            <person name="Abe Y."/>
            <person name="Kisaki G."/>
            <person name="Hamano K."/>
            <person name="Suezawa K."/>
            <person name="Otani M."/>
            <person name="Fukuda T."/>
            <person name="Manabe T."/>
            <person name="Gomi K."/>
            <person name="Tabuchi M."/>
            <person name="Akimitsu K."/>
            <person name="Kataoka I."/>
        </authorList>
    </citation>
    <scope>NUCLEOTIDE SEQUENCE [LARGE SCALE GENOMIC DNA]</scope>
    <source>
        <strain evidence="3">cv. Fuchu</strain>
    </source>
</reference>
<evidence type="ECO:0000259" key="1">
    <source>
        <dbReference type="Pfam" id="PF03372"/>
    </source>
</evidence>
<dbReference type="Gene3D" id="3.60.10.10">
    <property type="entry name" value="Endonuclease/exonuclease/phosphatase"/>
    <property type="match status" value="1"/>
</dbReference>
<dbReference type="SUPFAM" id="SSF56219">
    <property type="entry name" value="DNase I-like"/>
    <property type="match status" value="1"/>
</dbReference>
<organism evidence="2 3">
    <name type="scientific">Actinidia rufa</name>
    <dbReference type="NCBI Taxonomy" id="165716"/>
    <lineage>
        <taxon>Eukaryota</taxon>
        <taxon>Viridiplantae</taxon>
        <taxon>Streptophyta</taxon>
        <taxon>Embryophyta</taxon>
        <taxon>Tracheophyta</taxon>
        <taxon>Spermatophyta</taxon>
        <taxon>Magnoliopsida</taxon>
        <taxon>eudicotyledons</taxon>
        <taxon>Gunneridae</taxon>
        <taxon>Pentapetalae</taxon>
        <taxon>asterids</taxon>
        <taxon>Ericales</taxon>
        <taxon>Actinidiaceae</taxon>
        <taxon>Actinidia</taxon>
    </lineage>
</organism>
<proteinExistence type="predicted"/>
<name>A0A7J0GSZ0_9ERIC</name>
<comment type="caution">
    <text evidence="2">The sequence shown here is derived from an EMBL/GenBank/DDBJ whole genome shotgun (WGS) entry which is preliminary data.</text>
</comment>
<dbReference type="GO" id="GO:0003824">
    <property type="term" value="F:catalytic activity"/>
    <property type="evidence" value="ECO:0007669"/>
    <property type="project" value="InterPro"/>
</dbReference>
<evidence type="ECO:0000313" key="2">
    <source>
        <dbReference type="EMBL" id="GFZ13831.1"/>
    </source>
</evidence>
<dbReference type="EMBL" id="BJWL01000024">
    <property type="protein sequence ID" value="GFZ13831.1"/>
    <property type="molecule type" value="Genomic_DNA"/>
</dbReference>
<dbReference type="Proteomes" id="UP000585474">
    <property type="component" value="Unassembled WGS sequence"/>
</dbReference>
<dbReference type="Pfam" id="PF03372">
    <property type="entry name" value="Exo_endo_phos"/>
    <property type="match status" value="1"/>
</dbReference>
<dbReference type="InterPro" id="IPR005135">
    <property type="entry name" value="Endo/exonuclease/phosphatase"/>
</dbReference>
<protein>
    <recommendedName>
        <fullName evidence="1">Endonuclease/exonuclease/phosphatase domain-containing protein</fullName>
    </recommendedName>
</protein>
<dbReference type="InterPro" id="IPR036691">
    <property type="entry name" value="Endo/exonu/phosph_ase_sf"/>
</dbReference>
<dbReference type="PANTHER" id="PTHR33710:SF64">
    <property type="entry name" value="ENDONUCLEASE_EXONUCLEASE_PHOSPHATASE DOMAIN-CONTAINING PROTEIN"/>
    <property type="match status" value="1"/>
</dbReference>
<dbReference type="AlphaFoldDB" id="A0A7J0GSZ0"/>
<keyword evidence="3" id="KW-1185">Reference proteome</keyword>
<gene>
    <name evidence="2" type="ORF">Acr_24g0000210</name>
</gene>
<evidence type="ECO:0000313" key="3">
    <source>
        <dbReference type="Proteomes" id="UP000585474"/>
    </source>
</evidence>
<dbReference type="PANTHER" id="PTHR33710">
    <property type="entry name" value="BNAC02G09200D PROTEIN"/>
    <property type="match status" value="1"/>
</dbReference>
<accession>A0A7J0GSZ0</accession>
<sequence>MILSCWNIRGLNSPLKQNGILKHIRKHKVTVMGILETKLSKHRLEGIARKKFRGWAMTDNFQQHPNGRIMIMWKESMVNMEIIESTDQVIHCLITCKSSSISFFISFVYAFNSVVGRRPLWDNLRRFSSFIESPWILLGDFNNVLCCDEKLNGLPATTYEIKDFKECCYDIGLSDLRSSGTYFTWSNNTVWCKLDRAMVNSRWNQEGILAQANFDLPGKFSDHSPCIVTLLGENDRGPSPFKFFNMWAKHDKFLELVSSAWQMQMDGTAMYKLCKRLKALKGPLKILNRQQFSHISARTEEAEENLVQAQQQLHDNPGDSVLQATVLELRSKALKLVEAELSFCSQLAQAKYLKNSDKGTKFFHNLIKSNRAKNFIASITLEDGSRSTSNNQVSNAFVQYYMGLLGTKGDCIKLDRDIVLKGNILKAEQASNLIKAVSEEEIKSALF</sequence>
<feature type="domain" description="Endonuclease/exonuclease/phosphatase" evidence="1">
    <location>
        <begin position="6"/>
        <end position="223"/>
    </location>
</feature>